<keyword evidence="3 5" id="KW-1133">Transmembrane helix</keyword>
<keyword evidence="9" id="KW-1185">Reference proteome</keyword>
<accession>A0ABT6NCC2</accession>
<dbReference type="InterPro" id="IPR000160">
    <property type="entry name" value="GGDEF_dom"/>
</dbReference>
<reference evidence="8 9" key="1">
    <citation type="submission" date="2023-04" db="EMBL/GenBank/DDBJ databases">
        <title>Fusibacter bizertensis strain WBS, isolated from littoral bottom sediments of the Arctic seas - biochemical and genomic analysis.</title>
        <authorList>
            <person name="Brioukhanov A.L."/>
        </authorList>
    </citation>
    <scope>NUCLEOTIDE SEQUENCE [LARGE SCALE GENOMIC DNA]</scope>
    <source>
        <strain evidence="8 9">WBS</strain>
    </source>
</reference>
<dbReference type="SMART" id="SM01079">
    <property type="entry name" value="CHASE"/>
    <property type="match status" value="1"/>
</dbReference>
<keyword evidence="8" id="KW-0548">Nucleotidyltransferase</keyword>
<dbReference type="EMBL" id="JARYZI010000004">
    <property type="protein sequence ID" value="MDH8678062.1"/>
    <property type="molecule type" value="Genomic_DNA"/>
</dbReference>
<dbReference type="GO" id="GO:0052621">
    <property type="term" value="F:diguanylate cyclase activity"/>
    <property type="evidence" value="ECO:0007669"/>
    <property type="project" value="UniProtKB-EC"/>
</dbReference>
<dbReference type="SUPFAM" id="SSF55073">
    <property type="entry name" value="Nucleotide cyclase"/>
    <property type="match status" value="1"/>
</dbReference>
<dbReference type="PANTHER" id="PTHR44757">
    <property type="entry name" value="DIGUANYLATE CYCLASE DGCP"/>
    <property type="match status" value="1"/>
</dbReference>
<evidence type="ECO:0000256" key="5">
    <source>
        <dbReference type="SAM" id="Phobius"/>
    </source>
</evidence>
<feature type="domain" description="GGDEF" evidence="7">
    <location>
        <begin position="316"/>
        <end position="441"/>
    </location>
</feature>
<dbReference type="EC" id="2.7.7.65" evidence="8"/>
<sequence length="441" mass="50170">MRNIYLIKGHRKSLGISIVVGIILLFVFLAFSTYEYNRVNQMEQIKATEHFVVFDNALNNLVYTNINLMRGFAAYIQTGSNLEDEDVYAYLDELLKSQGDLINNVGILKDTTIVWNYPYELNKSTIGVDLIGVKAQSPYVISVKQNGKPTFQGPVDLLQGGIGFIIRSPVYQNGNRYWGQIGIVLKGDRFIEKIQQIESSLNVKSIIMSDDQIVYGDKNLLDENIHWFKFADDMFVWDFGIVINNSDTLPYLNVYLFIIIGFFMFIAITSASFIMLKSNDIIKHESMHDQLTGLRNRNSLDETMQQLFAAAKRNDHKVGVLLLDLNKFKEINDTFGHTVGDSVLRETALRLNEAARKDEVLFRVGGDEFLLVVPFVESNDVLKTIKKRFQSVLSYKLDVNGYSVIVTSSIGCAISGDDGDNFDELFLKADRRMYEEKNKVI</sequence>
<organism evidence="8 9">
    <name type="scientific">Fusibacter bizertensis</name>
    <dbReference type="NCBI Taxonomy" id="1488331"/>
    <lineage>
        <taxon>Bacteria</taxon>
        <taxon>Bacillati</taxon>
        <taxon>Bacillota</taxon>
        <taxon>Clostridia</taxon>
        <taxon>Eubacteriales</taxon>
        <taxon>Eubacteriales Family XII. Incertae Sedis</taxon>
        <taxon>Fusibacter</taxon>
    </lineage>
</organism>
<dbReference type="RefSeq" id="WP_281093891.1">
    <property type="nucleotide sequence ID" value="NZ_JARYZI010000004.1"/>
</dbReference>
<evidence type="ECO:0000313" key="8">
    <source>
        <dbReference type="EMBL" id="MDH8678062.1"/>
    </source>
</evidence>
<evidence type="ECO:0000256" key="4">
    <source>
        <dbReference type="ARBA" id="ARBA00023136"/>
    </source>
</evidence>
<keyword evidence="2 5" id="KW-0812">Transmembrane</keyword>
<comment type="caution">
    <text evidence="8">The sequence shown here is derived from an EMBL/GenBank/DDBJ whole genome shotgun (WGS) entry which is preliminary data.</text>
</comment>
<evidence type="ECO:0000256" key="1">
    <source>
        <dbReference type="ARBA" id="ARBA00004370"/>
    </source>
</evidence>
<dbReference type="InterPro" id="IPR006189">
    <property type="entry name" value="CHASE_dom"/>
</dbReference>
<dbReference type="InterPro" id="IPR043128">
    <property type="entry name" value="Rev_trsase/Diguanyl_cyclase"/>
</dbReference>
<dbReference type="PROSITE" id="PS50839">
    <property type="entry name" value="CHASE"/>
    <property type="match status" value="1"/>
</dbReference>
<dbReference type="Proteomes" id="UP001158045">
    <property type="component" value="Unassembled WGS sequence"/>
</dbReference>
<comment type="subcellular location">
    <subcellularLocation>
        <location evidence="1">Membrane</location>
    </subcellularLocation>
</comment>
<keyword evidence="8" id="KW-0808">Transferase</keyword>
<protein>
    <submittedName>
        <fullName evidence="8">Diguanylate cyclase</fullName>
        <ecNumber evidence="8">2.7.7.65</ecNumber>
    </submittedName>
</protein>
<feature type="transmembrane region" description="Helical" evidence="5">
    <location>
        <begin position="254"/>
        <end position="276"/>
    </location>
</feature>
<dbReference type="Pfam" id="PF00990">
    <property type="entry name" value="GGDEF"/>
    <property type="match status" value="1"/>
</dbReference>
<keyword evidence="4 5" id="KW-0472">Membrane</keyword>
<dbReference type="PROSITE" id="PS50887">
    <property type="entry name" value="GGDEF"/>
    <property type="match status" value="1"/>
</dbReference>
<dbReference type="Gene3D" id="3.30.450.350">
    <property type="entry name" value="CHASE domain"/>
    <property type="match status" value="1"/>
</dbReference>
<dbReference type="PANTHER" id="PTHR44757:SF2">
    <property type="entry name" value="BIOFILM ARCHITECTURE MAINTENANCE PROTEIN MBAA"/>
    <property type="match status" value="1"/>
</dbReference>
<feature type="transmembrane region" description="Helical" evidence="5">
    <location>
        <begin position="12"/>
        <end position="34"/>
    </location>
</feature>
<dbReference type="InterPro" id="IPR042240">
    <property type="entry name" value="CHASE_sf"/>
</dbReference>
<evidence type="ECO:0000256" key="2">
    <source>
        <dbReference type="ARBA" id="ARBA00022692"/>
    </source>
</evidence>
<evidence type="ECO:0000259" key="6">
    <source>
        <dbReference type="PROSITE" id="PS50839"/>
    </source>
</evidence>
<dbReference type="Gene3D" id="3.30.70.270">
    <property type="match status" value="1"/>
</dbReference>
<gene>
    <name evidence="8" type="ORF">QE109_07880</name>
</gene>
<evidence type="ECO:0000259" key="7">
    <source>
        <dbReference type="PROSITE" id="PS50887"/>
    </source>
</evidence>
<dbReference type="Pfam" id="PF03924">
    <property type="entry name" value="CHASE"/>
    <property type="match status" value="1"/>
</dbReference>
<evidence type="ECO:0000256" key="3">
    <source>
        <dbReference type="ARBA" id="ARBA00022989"/>
    </source>
</evidence>
<dbReference type="CDD" id="cd01949">
    <property type="entry name" value="GGDEF"/>
    <property type="match status" value="1"/>
</dbReference>
<feature type="domain" description="CHASE" evidence="6">
    <location>
        <begin position="113"/>
        <end position="197"/>
    </location>
</feature>
<evidence type="ECO:0000313" key="9">
    <source>
        <dbReference type="Proteomes" id="UP001158045"/>
    </source>
</evidence>
<proteinExistence type="predicted"/>
<name>A0ABT6NCC2_9FIRM</name>
<dbReference type="InterPro" id="IPR029787">
    <property type="entry name" value="Nucleotide_cyclase"/>
</dbReference>
<dbReference type="NCBIfam" id="TIGR00254">
    <property type="entry name" value="GGDEF"/>
    <property type="match status" value="1"/>
</dbReference>
<dbReference type="SMART" id="SM00267">
    <property type="entry name" value="GGDEF"/>
    <property type="match status" value="1"/>
</dbReference>
<dbReference type="InterPro" id="IPR052155">
    <property type="entry name" value="Biofilm_reg_signaling"/>
</dbReference>